<dbReference type="InterPro" id="IPR036612">
    <property type="entry name" value="KH_dom_type_1_sf"/>
</dbReference>
<dbReference type="eggNOG" id="KOG1588">
    <property type="taxonomic scope" value="Eukaryota"/>
</dbReference>
<organism evidence="5 6">
    <name type="scientific">Caenorhabditis elegans</name>
    <dbReference type="NCBI Taxonomy" id="6239"/>
    <lineage>
        <taxon>Eukaryota</taxon>
        <taxon>Metazoa</taxon>
        <taxon>Ecdysozoa</taxon>
        <taxon>Nematoda</taxon>
        <taxon>Chromadorea</taxon>
        <taxon>Rhabditida</taxon>
        <taxon>Rhabditina</taxon>
        <taxon>Rhabditomorpha</taxon>
        <taxon>Rhabditoidea</taxon>
        <taxon>Rhabditidae</taxon>
        <taxon>Peloderinae</taxon>
        <taxon>Caenorhabditis</taxon>
    </lineage>
</organism>
<dbReference type="GO" id="GO:0005634">
    <property type="term" value="C:nucleus"/>
    <property type="evidence" value="ECO:0000318"/>
    <property type="project" value="GO_Central"/>
</dbReference>
<dbReference type="Bgee" id="WBGene00013325">
    <property type="expression patterns" value="Expressed in adult organism and 4 other cell types or tissues"/>
</dbReference>
<dbReference type="InterPro" id="IPR055256">
    <property type="entry name" value="KH_1_KHDC4/BBP-like"/>
</dbReference>
<dbReference type="Proteomes" id="UP000001940">
    <property type="component" value="Chromosome IV"/>
</dbReference>
<feature type="compositionally biased region" description="Polar residues" evidence="3">
    <location>
        <begin position="369"/>
        <end position="380"/>
    </location>
</feature>
<dbReference type="FunCoup" id="Q8I4C4">
    <property type="interactions" value="249"/>
</dbReference>
<dbReference type="FunFam" id="3.30.1370.10:FF:000148">
    <property type="entry name" value="Protein CBG01583"/>
    <property type="match status" value="1"/>
</dbReference>
<dbReference type="AlphaFoldDB" id="Q8I4C4"/>
<reference evidence="5 6" key="1">
    <citation type="journal article" date="1998" name="Science">
        <title>Genome sequence of the nematode C. elegans: a platform for investigating biology.</title>
        <authorList>
            <consortium name="The C. elegans sequencing consortium"/>
            <person name="Sulson J.E."/>
            <person name="Waterston R."/>
        </authorList>
    </citation>
    <scope>NUCLEOTIDE SEQUENCE [LARGE SCALE GENOMIC DNA]</scope>
    <source>
        <strain evidence="5 6">Bristol N2</strain>
    </source>
</reference>
<dbReference type="AGR" id="WB:WBGene00013325"/>
<dbReference type="Gene3D" id="3.30.1370.10">
    <property type="entry name" value="K Homology domain, type 1"/>
    <property type="match status" value="1"/>
</dbReference>
<keyword evidence="6" id="KW-1185">Reference proteome</keyword>
<feature type="compositionally biased region" description="Polar residues" evidence="3">
    <location>
        <begin position="336"/>
        <end position="347"/>
    </location>
</feature>
<gene>
    <name evidence="5" type="ORF">CELE_Y57G11C.36</name>
    <name evidence="5 7" type="ORF">Y57G11C.36</name>
</gene>
<dbReference type="InParanoid" id="Q8I4C4"/>
<evidence type="ECO:0000256" key="3">
    <source>
        <dbReference type="SAM" id="MobiDB-lite"/>
    </source>
</evidence>
<dbReference type="PhylomeDB" id="Q8I4C4"/>
<dbReference type="InterPro" id="IPR004087">
    <property type="entry name" value="KH_dom"/>
</dbReference>
<evidence type="ECO:0000313" key="5">
    <source>
        <dbReference type="EMBL" id="CAD56258.1"/>
    </source>
</evidence>
<proteinExistence type="predicted"/>
<evidence type="ECO:0000256" key="1">
    <source>
        <dbReference type="ARBA" id="ARBA00022884"/>
    </source>
</evidence>
<evidence type="ECO:0000313" key="6">
    <source>
        <dbReference type="Proteomes" id="UP000001940"/>
    </source>
</evidence>
<dbReference type="PANTHER" id="PTHR11208">
    <property type="entry name" value="RNA-BINDING PROTEIN RELATED"/>
    <property type="match status" value="1"/>
</dbReference>
<accession>Q8I4C4</accession>
<dbReference type="WormBase" id="Y57G11C.36">
    <property type="protein sequence ID" value="CE32080"/>
    <property type="gene ID" value="WBGene00013325"/>
</dbReference>
<keyword evidence="1 2" id="KW-0694">RNA-binding</keyword>
<dbReference type="OMA" id="HMYELMN"/>
<dbReference type="PROSITE" id="PS50084">
    <property type="entry name" value="KH_TYPE_1"/>
    <property type="match status" value="1"/>
</dbReference>
<feature type="domain" description="K Homology" evidence="4">
    <location>
        <begin position="110"/>
        <end position="195"/>
    </location>
</feature>
<dbReference type="PANTHER" id="PTHR11208:SF7">
    <property type="entry name" value="K HOMOLOGY DOMAIN-CONTAINING PROTEIN"/>
    <property type="match status" value="1"/>
</dbReference>
<dbReference type="SMR" id="Q8I4C4"/>
<dbReference type="HOGENOM" id="CLU_728114_0_0_1"/>
<dbReference type="UCSC" id="Y57G11C.36.1">
    <property type="organism name" value="c. elegans"/>
</dbReference>
<sequence>MSSSADSLTDGIQLLRLAEKHQHSSLLTPPPSDDSQKSLKSTSNHSDQEMSKNLHDVEAYIDALKGEKHQLAQYSSGGFNHVFNLIDKEIQKVGGNDAHDGGSQMSGDGSMLTETIMVPVEKFPDYNFVGRLLGPRGTTAKQLEVTTGCRITILGRTKRDGSSSNPDVTTGPLRVQISVPADMPQAAKLLKGGVGHIQAILDVPTDGNDELKRQQLLILANMNGTYQPRGSATSPGSGDYGHPFQNLLPYGYRLPGNSPSHHESKNDCYNPKCAMMRSFIEHSNNNHSSMQKMDDVFHMMHMYELMNRVRIANSHLFGRPEDISKAQEIGNRMCSSINAPRARSSNSTTTTTTTLPPRRFFNTKPRPSYQANNESNNANK</sequence>
<evidence type="ECO:0000313" key="7">
    <source>
        <dbReference type="WormBase" id="Y57G11C.36"/>
    </source>
</evidence>
<dbReference type="Pfam" id="PF22675">
    <property type="entry name" value="KH-I_KHDC4-BBP"/>
    <property type="match status" value="1"/>
</dbReference>
<dbReference type="PeptideAtlas" id="Q8I4C4"/>
<dbReference type="SMART" id="SM00322">
    <property type="entry name" value="KH"/>
    <property type="match status" value="1"/>
</dbReference>
<feature type="region of interest" description="Disordered" evidence="3">
    <location>
        <begin position="19"/>
        <end position="50"/>
    </location>
</feature>
<dbReference type="InterPro" id="IPR045071">
    <property type="entry name" value="BBP-like"/>
</dbReference>
<dbReference type="OrthoDB" id="6777263at2759"/>
<protein>
    <submittedName>
        <fullName evidence="5">K Homology domain-containing protein</fullName>
    </submittedName>
</protein>
<dbReference type="PaxDb" id="6239-Y57G11C.36.1"/>
<dbReference type="GO" id="GO:0048024">
    <property type="term" value="P:regulation of mRNA splicing, via spliceosome"/>
    <property type="evidence" value="ECO:0000318"/>
    <property type="project" value="GO_Central"/>
</dbReference>
<dbReference type="STRING" id="6239.Y57G11C.36.1"/>
<dbReference type="SUPFAM" id="SSF54791">
    <property type="entry name" value="Eukaryotic type KH-domain (KH-domain type I)"/>
    <property type="match status" value="1"/>
</dbReference>
<evidence type="ECO:0000256" key="2">
    <source>
        <dbReference type="PROSITE-ProRule" id="PRU00117"/>
    </source>
</evidence>
<feature type="region of interest" description="Disordered" evidence="3">
    <location>
        <begin position="336"/>
        <end position="380"/>
    </location>
</feature>
<evidence type="ECO:0000259" key="4">
    <source>
        <dbReference type="SMART" id="SM00322"/>
    </source>
</evidence>
<dbReference type="EMBL" id="BX284604">
    <property type="protein sequence ID" value="CAD56258.1"/>
    <property type="molecule type" value="Genomic_DNA"/>
</dbReference>
<name>Q8I4C4_CAEEL</name>
<dbReference type="GO" id="GO:0003729">
    <property type="term" value="F:mRNA binding"/>
    <property type="evidence" value="ECO:0000318"/>
    <property type="project" value="GO_Central"/>
</dbReference>